<name>A0A059G8W7_9PROT</name>
<dbReference type="AlphaFoldDB" id="A0A059G8W7"/>
<dbReference type="RefSeq" id="WP_035536846.1">
    <property type="nucleotide sequence ID" value="NZ_ARYL01000007.1"/>
</dbReference>
<accession>A0A059G8W7</accession>
<protein>
    <recommendedName>
        <fullName evidence="3">Lipoprotein</fullName>
    </recommendedName>
</protein>
<gene>
    <name evidence="1" type="ORF">HOC_06508</name>
</gene>
<sequence length="308" mass="33021">MRIQVSLLAFGIWLGACGAPSEIVQPEALESDVSAEISVLGQVAAKDFDCPYYDGIQPIAAVAPSYIIILGEAMHGTNESPEAFYALACHLAERGEPIRIGLEAPHTQSAGLETFLSHPDDTSVLRVGADNSWSSHDGRSSEAMLLLLQRLADLRAKGVDVSVFAFDSDPQETMGAENVSIARDAAMARHVNDAVEGYEGAVLLLTGDFHARKEAFSLGEYDIVPMATGITVRPVLSLNMLHAGGTAWMIGEVDGEPFKGVMTLQNLLPSDALDKAFRLERIRQGYDGVYYTGPITVSRPAFPDASDP</sequence>
<dbReference type="PATRIC" id="fig|1280953.3.peg.1316"/>
<evidence type="ECO:0000313" key="1">
    <source>
        <dbReference type="EMBL" id="KDA03266.1"/>
    </source>
</evidence>
<dbReference type="OrthoDB" id="1409169at2"/>
<dbReference type="PROSITE" id="PS51257">
    <property type="entry name" value="PROKAR_LIPOPROTEIN"/>
    <property type="match status" value="1"/>
</dbReference>
<dbReference type="eggNOG" id="COG2312">
    <property type="taxonomic scope" value="Bacteria"/>
</dbReference>
<dbReference type="Proteomes" id="UP000024942">
    <property type="component" value="Unassembled WGS sequence"/>
</dbReference>
<comment type="caution">
    <text evidence="1">The sequence shown here is derived from an EMBL/GenBank/DDBJ whole genome shotgun (WGS) entry which is preliminary data.</text>
</comment>
<keyword evidence="2" id="KW-1185">Reference proteome</keyword>
<organism evidence="1 2">
    <name type="scientific">Hyphomonas oceanitis SCH89</name>
    <dbReference type="NCBI Taxonomy" id="1280953"/>
    <lineage>
        <taxon>Bacteria</taxon>
        <taxon>Pseudomonadati</taxon>
        <taxon>Pseudomonadota</taxon>
        <taxon>Alphaproteobacteria</taxon>
        <taxon>Hyphomonadales</taxon>
        <taxon>Hyphomonadaceae</taxon>
        <taxon>Hyphomonas</taxon>
    </lineage>
</organism>
<evidence type="ECO:0008006" key="3">
    <source>
        <dbReference type="Google" id="ProtNLM"/>
    </source>
</evidence>
<proteinExistence type="predicted"/>
<evidence type="ECO:0000313" key="2">
    <source>
        <dbReference type="Proteomes" id="UP000024942"/>
    </source>
</evidence>
<reference evidence="1 2" key="1">
    <citation type="journal article" date="2014" name="Antonie Van Leeuwenhoek">
        <title>Hyphomonas beringensis sp. nov. and Hyphomonas chukchiensis sp. nov., isolated from surface seawater of the Bering Sea and Chukchi Sea.</title>
        <authorList>
            <person name="Li C."/>
            <person name="Lai Q."/>
            <person name="Li G."/>
            <person name="Dong C."/>
            <person name="Wang J."/>
            <person name="Liao Y."/>
            <person name="Shao Z."/>
        </authorList>
    </citation>
    <scope>NUCLEOTIDE SEQUENCE [LARGE SCALE GENOMIC DNA]</scope>
    <source>
        <strain evidence="1 2">SCH89</strain>
    </source>
</reference>
<dbReference type="STRING" id="1280953.HOC_06508"/>
<dbReference type="EMBL" id="ARYL01000007">
    <property type="protein sequence ID" value="KDA03266.1"/>
    <property type="molecule type" value="Genomic_DNA"/>
</dbReference>